<keyword evidence="2" id="KW-0812">Transmembrane</keyword>
<evidence type="ECO:0000313" key="3">
    <source>
        <dbReference type="EMBL" id="EPZ34689.1"/>
    </source>
</evidence>
<feature type="compositionally biased region" description="Basic residues" evidence="1">
    <location>
        <begin position="447"/>
        <end position="458"/>
    </location>
</feature>
<reference evidence="3 4" key="1">
    <citation type="journal article" date="2013" name="Curr. Biol.">
        <title>Shared signatures of parasitism and phylogenomics unite Cryptomycota and microsporidia.</title>
        <authorList>
            <person name="James T.Y."/>
            <person name="Pelin A."/>
            <person name="Bonen L."/>
            <person name="Ahrendt S."/>
            <person name="Sain D."/>
            <person name="Corradi N."/>
            <person name="Stajich J.E."/>
        </authorList>
    </citation>
    <scope>NUCLEOTIDE SEQUENCE [LARGE SCALE GENOMIC DNA]</scope>
    <source>
        <strain evidence="3 4">CSF55</strain>
    </source>
</reference>
<feature type="region of interest" description="Disordered" evidence="1">
    <location>
        <begin position="431"/>
        <end position="473"/>
    </location>
</feature>
<keyword evidence="2" id="KW-1133">Transmembrane helix</keyword>
<keyword evidence="2" id="KW-0472">Membrane</keyword>
<name>A0A075AX28_ROZAC</name>
<dbReference type="HOGENOM" id="CLU_526924_0_0_1"/>
<dbReference type="AlphaFoldDB" id="A0A075AX28"/>
<evidence type="ECO:0000256" key="2">
    <source>
        <dbReference type="SAM" id="Phobius"/>
    </source>
</evidence>
<protein>
    <submittedName>
        <fullName evidence="3">Uncharacterized protein</fullName>
    </submittedName>
</protein>
<proteinExistence type="predicted"/>
<accession>A0A075AX28</accession>
<feature type="transmembrane region" description="Helical" evidence="2">
    <location>
        <begin position="20"/>
        <end position="37"/>
    </location>
</feature>
<dbReference type="EMBL" id="KE560926">
    <property type="protein sequence ID" value="EPZ34689.1"/>
    <property type="molecule type" value="Genomic_DNA"/>
</dbReference>
<gene>
    <name evidence="3" type="ORF">O9G_002753</name>
</gene>
<evidence type="ECO:0000313" key="4">
    <source>
        <dbReference type="Proteomes" id="UP000030755"/>
    </source>
</evidence>
<organism evidence="3 4">
    <name type="scientific">Rozella allomycis (strain CSF55)</name>
    <dbReference type="NCBI Taxonomy" id="988480"/>
    <lineage>
        <taxon>Eukaryota</taxon>
        <taxon>Fungi</taxon>
        <taxon>Fungi incertae sedis</taxon>
        <taxon>Cryptomycota</taxon>
        <taxon>Cryptomycota incertae sedis</taxon>
        <taxon>Rozella</taxon>
    </lineage>
</organism>
<dbReference type="Proteomes" id="UP000030755">
    <property type="component" value="Unassembled WGS sequence"/>
</dbReference>
<keyword evidence="4" id="KW-1185">Reference proteome</keyword>
<evidence type="ECO:0000256" key="1">
    <source>
        <dbReference type="SAM" id="MobiDB-lite"/>
    </source>
</evidence>
<sequence>MQFGSQPAPTKEQQIFMRQIVMTSFTIAATSSAILALRNTKVAILKANNYYNFELSVEIHESDCILSCKQTPANLTNAMQRVHNEFENFSLSKRLNVDGNTEPILKYLRNQEMTMTEFISHYEPTIVIENESKVKANFKSSFELLNLCWRRQFYRYKETALVALLITNIKKSMERLFAKLVTLKLSKDQASTVLQIVASRIFNSLRFDDKKGFTADWLTKSATYTSVGSFVDMNNLIKKTQVVLSECLNQIDEDIQVPQLFYREVKQFFAPNTDNMENAFRELQSRCLGCIDIYLTAIGNLACSHKNSLNLSFSRNSSILMQIYKDVISSSHKIIKEFIRDINNKVAKQENVFGIVRESIALFEGDFFAVLNKNYAIYKANVHDDTLNVFDAICTEVIAEKIEEFRKELMDHFHFNGREFPIMKSSTEDASTSVTGLEGKHQSSRSTTKKKKKSRKNKPLNELNQRQNRMKPYRNPTLDDIILGLSHMCLKCWAKTFFPEEIEILREISSQKLNKNK</sequence>